<feature type="compositionally biased region" description="Pro residues" evidence="1">
    <location>
        <begin position="124"/>
        <end position="133"/>
    </location>
</feature>
<feature type="compositionally biased region" description="Polar residues" evidence="1">
    <location>
        <begin position="53"/>
        <end position="65"/>
    </location>
</feature>
<dbReference type="EMBL" id="SCKG01000007">
    <property type="protein sequence ID" value="TDH11102.1"/>
    <property type="molecule type" value="Genomic_DNA"/>
</dbReference>
<protein>
    <submittedName>
        <fullName evidence="2">Uncharacterized protein</fullName>
    </submittedName>
</protein>
<dbReference type="AlphaFoldDB" id="A0A484D7D3"/>
<comment type="caution">
    <text evidence="2">The sequence shown here is derived from an EMBL/GenBank/DDBJ whole genome shotgun (WGS) entry which is preliminary data.</text>
</comment>
<reference evidence="2 3" key="1">
    <citation type="submission" date="2019-01" db="EMBL/GenBank/DDBJ databases">
        <title>A chromosome-scale genome assembly of the yellow perch, Perca flavescens.</title>
        <authorList>
            <person name="Feron R."/>
            <person name="Morvezen R."/>
            <person name="Bestin A."/>
            <person name="Haffray P."/>
            <person name="Klopp C."/>
            <person name="Zahm M."/>
            <person name="Cabau C."/>
            <person name="Roques C."/>
            <person name="Donnadieu C."/>
            <person name="Bouchez O."/>
            <person name="Christie M."/>
            <person name="Larson W."/>
            <person name="Guiguen Y."/>
        </authorList>
    </citation>
    <scope>NUCLEOTIDE SEQUENCE [LARGE SCALE GENOMIC DNA]</scope>
    <source>
        <strain evidence="2">YP-PL-M2</strain>
        <tissue evidence="2">Blood</tissue>
    </source>
</reference>
<dbReference type="STRING" id="8167.A0A484D7D3"/>
<sequence>MGCNMCVVKRPEDQYRIMFQQKGRSDSLRPMDRQGNIKVRGRRSSQLPLDRPQISQQPLQPLGSSRRSHRRKGMLVCSTIANGNGSVCSDAMVAIPDCVDNATQTDISFQNTRGHHYGDRGGSPPAPPSPPPGEMDAINQFCVFEFNDPDDYFDVSNHEVDRQDALQYEVRNPK</sequence>
<keyword evidence="3" id="KW-1185">Reference proteome</keyword>
<name>A0A484D7D3_PERFV</name>
<accession>A0A484D7D3</accession>
<evidence type="ECO:0000313" key="2">
    <source>
        <dbReference type="EMBL" id="TDH11102.1"/>
    </source>
</evidence>
<organism evidence="2 3">
    <name type="scientific">Perca flavescens</name>
    <name type="common">American yellow perch</name>
    <name type="synonym">Morone flavescens</name>
    <dbReference type="NCBI Taxonomy" id="8167"/>
    <lineage>
        <taxon>Eukaryota</taxon>
        <taxon>Metazoa</taxon>
        <taxon>Chordata</taxon>
        <taxon>Craniata</taxon>
        <taxon>Vertebrata</taxon>
        <taxon>Euteleostomi</taxon>
        <taxon>Actinopterygii</taxon>
        <taxon>Neopterygii</taxon>
        <taxon>Teleostei</taxon>
        <taxon>Neoteleostei</taxon>
        <taxon>Acanthomorphata</taxon>
        <taxon>Eupercaria</taxon>
        <taxon>Perciformes</taxon>
        <taxon>Percoidei</taxon>
        <taxon>Percidae</taxon>
        <taxon>Percinae</taxon>
        <taxon>Perca</taxon>
    </lineage>
</organism>
<dbReference type="InterPro" id="IPR051971">
    <property type="entry name" value="E3_ubiquitin-PDZ_ligase"/>
</dbReference>
<feature type="region of interest" description="Disordered" evidence="1">
    <location>
        <begin position="22"/>
        <end position="70"/>
    </location>
</feature>
<gene>
    <name evidence="2" type="ORF">EPR50_G00082350</name>
</gene>
<dbReference type="PANTHER" id="PTHR15545">
    <property type="entry name" value="PDZ DOMAIN CONTAINING RING FINGER PROTEIN 3, 4"/>
    <property type="match status" value="1"/>
</dbReference>
<feature type="region of interest" description="Disordered" evidence="1">
    <location>
        <begin position="111"/>
        <end position="136"/>
    </location>
</feature>
<dbReference type="PANTHER" id="PTHR15545:SF4">
    <property type="entry name" value="PDZ DOMAIN-CONTAINING PROTEIN 4"/>
    <property type="match status" value="1"/>
</dbReference>
<dbReference type="Proteomes" id="UP000295070">
    <property type="component" value="Chromosome 7"/>
</dbReference>
<feature type="compositionally biased region" description="Basic and acidic residues" evidence="1">
    <location>
        <begin position="23"/>
        <end position="32"/>
    </location>
</feature>
<evidence type="ECO:0000313" key="3">
    <source>
        <dbReference type="Proteomes" id="UP000295070"/>
    </source>
</evidence>
<evidence type="ECO:0000256" key="1">
    <source>
        <dbReference type="SAM" id="MobiDB-lite"/>
    </source>
</evidence>
<proteinExistence type="predicted"/>